<sequence length="260" mass="29865">MGILWRSGQLLLRLHWRRTQEIILRMTLLCQNLKTLWWRMGLRLHIISKIYLLLGGTRRLRMWKLWRLRPLRRSLLCSLPGMMPNVELRGAGNMKFTHELKELIRVHNPDIIIIAEPRISGARADTVCEKAYDRLSWKFIADTLALVGIPNKLRDDLLLFAEASEGQMVELYSVLDQFCSASCQVDVINQSKSCGGLGLRQVYDFNTALLGKIGWGLHTRPSDLWIALGISLVLPGSSIILPAFELLPHTLLLFWQDRMI</sequence>
<protein>
    <submittedName>
        <fullName evidence="1">Uncharacterized protein</fullName>
    </submittedName>
</protein>
<name>A0A2I0IZN1_PUNGR</name>
<reference evidence="1 2" key="1">
    <citation type="submission" date="2017-11" db="EMBL/GenBank/DDBJ databases">
        <title>De-novo sequencing of pomegranate (Punica granatum L.) genome.</title>
        <authorList>
            <person name="Akparov Z."/>
            <person name="Amiraslanov A."/>
            <person name="Hajiyeva S."/>
            <person name="Abbasov M."/>
            <person name="Kaur K."/>
            <person name="Hamwieh A."/>
            <person name="Solovyev V."/>
            <person name="Salamov A."/>
            <person name="Braich B."/>
            <person name="Kosarev P."/>
            <person name="Mahmoud A."/>
            <person name="Hajiyev E."/>
            <person name="Babayeva S."/>
            <person name="Izzatullayeva V."/>
            <person name="Mammadov A."/>
            <person name="Mammadov A."/>
            <person name="Sharifova S."/>
            <person name="Ojaghi J."/>
            <person name="Eynullazada K."/>
            <person name="Bayramov B."/>
            <person name="Abdulazimova A."/>
            <person name="Shahmuradov I."/>
        </authorList>
    </citation>
    <scope>NUCLEOTIDE SEQUENCE [LARGE SCALE GENOMIC DNA]</scope>
    <source>
        <strain evidence="2">cv. AG2017</strain>
        <tissue evidence="1">Leaf</tissue>
    </source>
</reference>
<evidence type="ECO:0000313" key="1">
    <source>
        <dbReference type="EMBL" id="PKI49140.1"/>
    </source>
</evidence>
<gene>
    <name evidence="1" type="ORF">CRG98_030486</name>
</gene>
<dbReference type="Proteomes" id="UP000233551">
    <property type="component" value="Unassembled WGS sequence"/>
</dbReference>
<comment type="caution">
    <text evidence="1">The sequence shown here is derived from an EMBL/GenBank/DDBJ whole genome shotgun (WGS) entry which is preliminary data.</text>
</comment>
<organism evidence="1 2">
    <name type="scientific">Punica granatum</name>
    <name type="common">Pomegranate</name>
    <dbReference type="NCBI Taxonomy" id="22663"/>
    <lineage>
        <taxon>Eukaryota</taxon>
        <taxon>Viridiplantae</taxon>
        <taxon>Streptophyta</taxon>
        <taxon>Embryophyta</taxon>
        <taxon>Tracheophyta</taxon>
        <taxon>Spermatophyta</taxon>
        <taxon>Magnoliopsida</taxon>
        <taxon>eudicotyledons</taxon>
        <taxon>Gunneridae</taxon>
        <taxon>Pentapetalae</taxon>
        <taxon>rosids</taxon>
        <taxon>malvids</taxon>
        <taxon>Myrtales</taxon>
        <taxon>Lythraceae</taxon>
        <taxon>Punica</taxon>
    </lineage>
</organism>
<keyword evidence="2" id="KW-1185">Reference proteome</keyword>
<evidence type="ECO:0000313" key="2">
    <source>
        <dbReference type="Proteomes" id="UP000233551"/>
    </source>
</evidence>
<proteinExistence type="predicted"/>
<dbReference type="AlphaFoldDB" id="A0A2I0IZN1"/>
<dbReference type="EMBL" id="PGOL01002275">
    <property type="protein sequence ID" value="PKI49140.1"/>
    <property type="molecule type" value="Genomic_DNA"/>
</dbReference>
<accession>A0A2I0IZN1</accession>